<dbReference type="SMART" id="SM01264">
    <property type="entry name" value="M16C_associated"/>
    <property type="match status" value="1"/>
</dbReference>
<proteinExistence type="inferred from homology"/>
<keyword evidence="6" id="KW-0378">Hydrolase</keyword>
<evidence type="ECO:0000256" key="5">
    <source>
        <dbReference type="ARBA" id="ARBA00022723"/>
    </source>
</evidence>
<evidence type="ECO:0000256" key="8">
    <source>
        <dbReference type="ARBA" id="ARBA00023049"/>
    </source>
</evidence>
<dbReference type="GO" id="GO:0046872">
    <property type="term" value="F:metal ion binding"/>
    <property type="evidence" value="ECO:0007669"/>
    <property type="project" value="UniProtKB-KW"/>
</dbReference>
<dbReference type="InterPro" id="IPR055130">
    <property type="entry name" value="PreP_C"/>
</dbReference>
<evidence type="ECO:0000256" key="7">
    <source>
        <dbReference type="ARBA" id="ARBA00022833"/>
    </source>
</evidence>
<dbReference type="Pfam" id="PF22516">
    <property type="entry name" value="PreP_C"/>
    <property type="match status" value="1"/>
</dbReference>
<keyword evidence="7" id="KW-0862">Zinc</keyword>
<keyword evidence="10" id="KW-0175">Coiled coil</keyword>
<dbReference type="InterPro" id="IPR007863">
    <property type="entry name" value="Peptidase_M16_C"/>
</dbReference>
<keyword evidence="8" id="KW-0482">Metalloprotease</keyword>
<dbReference type="InterPro" id="IPR011765">
    <property type="entry name" value="Pept_M16_N"/>
</dbReference>
<evidence type="ECO:0000256" key="1">
    <source>
        <dbReference type="ARBA" id="ARBA00001947"/>
    </source>
</evidence>
<accession>A0ABD3QGW8</accession>
<keyword evidence="5" id="KW-0479">Metal-binding</keyword>
<evidence type="ECO:0000256" key="2">
    <source>
        <dbReference type="ARBA" id="ARBA00004173"/>
    </source>
</evidence>
<feature type="coiled-coil region" evidence="10">
    <location>
        <begin position="561"/>
        <end position="588"/>
    </location>
</feature>
<comment type="subcellular location">
    <subcellularLocation>
        <location evidence="2">Mitochondrion</location>
    </subcellularLocation>
</comment>
<evidence type="ECO:0000259" key="12">
    <source>
        <dbReference type="SMART" id="SM01264"/>
    </source>
</evidence>
<dbReference type="AlphaFoldDB" id="A0ABD3QGW8"/>
<keyword evidence="14" id="KW-1185">Reference proteome</keyword>
<dbReference type="Gene3D" id="3.30.830.10">
    <property type="entry name" value="Metalloenzyme, LuxS/M16 peptidase-like"/>
    <property type="match status" value="4"/>
</dbReference>
<dbReference type="Proteomes" id="UP001530400">
    <property type="component" value="Unassembled WGS sequence"/>
</dbReference>
<keyword evidence="9" id="KW-0496">Mitochondrion</keyword>
<comment type="caution">
    <text evidence="13">The sequence shown here is derived from an EMBL/GenBank/DDBJ whole genome shotgun (WGS) entry which is preliminary data.</text>
</comment>
<evidence type="ECO:0000256" key="6">
    <source>
        <dbReference type="ARBA" id="ARBA00022801"/>
    </source>
</evidence>
<dbReference type="GO" id="GO:0008237">
    <property type="term" value="F:metallopeptidase activity"/>
    <property type="evidence" value="ECO:0007669"/>
    <property type="project" value="UniProtKB-KW"/>
</dbReference>
<dbReference type="PANTHER" id="PTHR43016:SF13">
    <property type="entry name" value="PRESEQUENCE PROTEASE, MITOCHONDRIAL"/>
    <property type="match status" value="1"/>
</dbReference>
<evidence type="ECO:0000256" key="4">
    <source>
        <dbReference type="ARBA" id="ARBA00022670"/>
    </source>
</evidence>
<sequence length="1107" mass="121733">MQAPKSDWRLAKMLFLAYLTATTGRTSAFAVARGVARPASSIALRSSPAAFLNKRSPASQIISSTAGRFASTNTCSIARSSTVAPADLEKNLGVEHPSFEIISTDVVNEFGAYCTLYRHKKSGAELLSVSTDDDNKCFGITFRTPPSDSTGVPHILEHSVLCGSRKYKTKDPFVQLLQGSLQTFLNAFTYPDRTCYVVASQNTKDFYNLINVYADAVFHPRAVSDPMVHAQEGWHLELEEMDQPLTYKGVVYNEMKGVYSSPDSLLQREAQQSVFPDNTYGVDSGGDPVEIPNLSFEQFADFHKKYYHPANSRIFFAGDDDVAKRLEIMDEYLQDFGESPESKPGSIVHYQKKVFDAPKRVRKPYPAGADQPETHMLMVNWLVNDKEMTPTEEITITILDHLLMGTSSSILRKTLMESGLGDAITGGGLMTELLQGVFMVGLKGVKPDDVDKVEELVVETLKKVAEEGFSEDAIAASMNTIEFDMREFNTGSFPKGLSLMLGSMSKWIYDKSPTEALKFEEPLAELKASIAESGSKVFQDMIRNLLLDNSHRTTVEMYPSKTLEEEQLKEEKDRLAKIKQSMSEADLQNVIRKTVELKKLQGSEDPPEARATIPRLELEDLKREVTEYPIEVVESAADSGITYVKHEMGSTSGIAYANLLVDISAIPLEDVPLIPLFTRIMMETGAGEYDSVALSRQIGMHTGGISVSTMINGVNKDGAPEGVIGGGEHFVSKLSITGKATSDKVDEMFSIFDLILRDAKFDSKAKIIEILKESKSRKESGVQGSGHSAASTRIRSRYNVLGYIGEIMSGISSLDTVKALIDQAENDFPTLLARLEKMRNTILAKSTCRNGMILDITADRAVFEKIQPSVDKFLQQLPGDSNGEKLQDFYSTPHPWAKLAKEEMAAKAAIADEGFVVPTQVSYVGKGGRLYDIGEEVSGSTAVIQKFLGTGYLWDNVRVIGGAYGGFCQFQPRDGVFTFLSYRDPNLAGTIDVYDAASDALMASAKDMENNPDALATAIIGAIGDMDGALSPDQKGSVAFRRWLIRESPEQRQKYRDQVLNTKPEDFKDFADRLKALKDPSAAVVSSKAAFEDASKAGKSFTLKEVM</sequence>
<dbReference type="EMBL" id="JALLPJ020000207">
    <property type="protein sequence ID" value="KAL3798726.1"/>
    <property type="molecule type" value="Genomic_DNA"/>
</dbReference>
<feature type="domain" description="Peptidase M16C associated" evidence="12">
    <location>
        <begin position="557"/>
        <end position="820"/>
    </location>
</feature>
<evidence type="ECO:0000256" key="9">
    <source>
        <dbReference type="ARBA" id="ARBA00023128"/>
    </source>
</evidence>
<dbReference type="GO" id="GO:0005739">
    <property type="term" value="C:mitochondrion"/>
    <property type="evidence" value="ECO:0007669"/>
    <property type="project" value="UniProtKB-SubCell"/>
</dbReference>
<feature type="signal peptide" evidence="11">
    <location>
        <begin position="1"/>
        <end position="28"/>
    </location>
</feature>
<dbReference type="Pfam" id="PF00675">
    <property type="entry name" value="Peptidase_M16"/>
    <property type="match status" value="1"/>
</dbReference>
<dbReference type="SUPFAM" id="SSF63411">
    <property type="entry name" value="LuxS/MPP-like metallohydrolase"/>
    <property type="match status" value="4"/>
</dbReference>
<name>A0ABD3QGW8_9STRA</name>
<feature type="chain" id="PRO_5044764507" description="Peptidase M16C associated domain-containing protein" evidence="11">
    <location>
        <begin position="29"/>
        <end position="1107"/>
    </location>
</feature>
<evidence type="ECO:0000313" key="14">
    <source>
        <dbReference type="Proteomes" id="UP001530400"/>
    </source>
</evidence>
<dbReference type="FunFam" id="3.30.830.10:FF:000009">
    <property type="entry name" value="Presequence protease, mitochondrial"/>
    <property type="match status" value="1"/>
</dbReference>
<dbReference type="InterPro" id="IPR013578">
    <property type="entry name" value="Peptidase_M16C_assoc"/>
</dbReference>
<evidence type="ECO:0000256" key="10">
    <source>
        <dbReference type="SAM" id="Coils"/>
    </source>
</evidence>
<evidence type="ECO:0000256" key="11">
    <source>
        <dbReference type="SAM" id="SignalP"/>
    </source>
</evidence>
<evidence type="ECO:0000256" key="3">
    <source>
        <dbReference type="ARBA" id="ARBA00007575"/>
    </source>
</evidence>
<protein>
    <recommendedName>
        <fullName evidence="12">Peptidase M16C associated domain-containing protein</fullName>
    </recommendedName>
</protein>
<gene>
    <name evidence="13" type="ORF">ACHAWO_012085</name>
</gene>
<organism evidence="13 14">
    <name type="scientific">Cyclotella atomus</name>
    <dbReference type="NCBI Taxonomy" id="382360"/>
    <lineage>
        <taxon>Eukaryota</taxon>
        <taxon>Sar</taxon>
        <taxon>Stramenopiles</taxon>
        <taxon>Ochrophyta</taxon>
        <taxon>Bacillariophyta</taxon>
        <taxon>Coscinodiscophyceae</taxon>
        <taxon>Thalassiosirophycidae</taxon>
        <taxon>Stephanodiscales</taxon>
        <taxon>Stephanodiscaceae</taxon>
        <taxon>Cyclotella</taxon>
    </lineage>
</organism>
<dbReference type="Pfam" id="PF08367">
    <property type="entry name" value="M16C_assoc"/>
    <property type="match status" value="1"/>
</dbReference>
<comment type="cofactor">
    <cofactor evidence="1">
        <name>Zn(2+)</name>
        <dbReference type="ChEBI" id="CHEBI:29105"/>
    </cofactor>
</comment>
<dbReference type="Pfam" id="PF05193">
    <property type="entry name" value="Peptidase_M16_C"/>
    <property type="match status" value="1"/>
</dbReference>
<evidence type="ECO:0000313" key="13">
    <source>
        <dbReference type="EMBL" id="KAL3798726.1"/>
    </source>
</evidence>
<comment type="similarity">
    <text evidence="3">Belongs to the peptidase M16 family. PreP subfamily.</text>
</comment>
<reference evidence="13 14" key="1">
    <citation type="submission" date="2024-10" db="EMBL/GenBank/DDBJ databases">
        <title>Updated reference genomes for cyclostephanoid diatoms.</title>
        <authorList>
            <person name="Roberts W.R."/>
            <person name="Alverson A.J."/>
        </authorList>
    </citation>
    <scope>NUCLEOTIDE SEQUENCE [LARGE SCALE GENOMIC DNA]</scope>
    <source>
        <strain evidence="13 14">AJA010-31</strain>
    </source>
</reference>
<dbReference type="InterPro" id="IPR011249">
    <property type="entry name" value="Metalloenz_LuxS/M16"/>
</dbReference>
<keyword evidence="11" id="KW-0732">Signal</keyword>
<dbReference type="PANTHER" id="PTHR43016">
    <property type="entry name" value="PRESEQUENCE PROTEASE"/>
    <property type="match status" value="1"/>
</dbReference>
<keyword evidence="4" id="KW-0645">Protease</keyword>
<dbReference type="FunFam" id="3.30.830.10:FF:000034">
    <property type="entry name" value="presequence protease 1, chloroplastic/mitochondrial"/>
    <property type="match status" value="1"/>
</dbReference>
<dbReference type="GO" id="GO:0006508">
    <property type="term" value="P:proteolysis"/>
    <property type="evidence" value="ECO:0007669"/>
    <property type="project" value="UniProtKB-KW"/>
</dbReference>